<dbReference type="KEGG" id="otm:OSB_00700"/>
<evidence type="ECO:0000313" key="2">
    <source>
        <dbReference type="Proteomes" id="UP000067444"/>
    </source>
</evidence>
<dbReference type="STRING" id="1458307.OSB_00700"/>
<dbReference type="EMBL" id="CP012160">
    <property type="protein sequence ID" value="AKS44639.1"/>
    <property type="molecule type" value="Genomic_DNA"/>
</dbReference>
<reference evidence="1 2" key="1">
    <citation type="journal article" date="2015" name="Genome Announc.">
        <title>Closed Genome Sequence of Octadecabacter temperatus SB1, the First Mesophilic Species of the Genus Octadecabacter.</title>
        <authorList>
            <person name="Voget S."/>
            <person name="Billerbeck S."/>
            <person name="Simon M."/>
            <person name="Daniel R."/>
        </authorList>
    </citation>
    <scope>NUCLEOTIDE SEQUENCE [LARGE SCALE GENOMIC DNA]</scope>
    <source>
        <strain evidence="1 2">SB1</strain>
    </source>
</reference>
<sequence length="94" mass="10599">MLLSRTLAKSRIARGERPSWAAAWGLVIVDFVLFLVYAVLMGMFIFSVQTTAQMPNGTLIFALTLFFFIPMQVVLILSALWASKSRWLDKDAVE</sequence>
<dbReference type="RefSeq" id="WP_049833107.1">
    <property type="nucleotide sequence ID" value="NZ_CP012160.1"/>
</dbReference>
<evidence type="ECO:0000313" key="1">
    <source>
        <dbReference type="EMBL" id="AKS44639.1"/>
    </source>
</evidence>
<accession>A0A0K0Y125</accession>
<dbReference type="AlphaFoldDB" id="A0A0K0Y125"/>
<gene>
    <name evidence="1" type="ORF">OSB_00700</name>
</gene>
<name>A0A0K0Y125_9RHOB</name>
<dbReference type="Proteomes" id="UP000067444">
    <property type="component" value="Chromosome"/>
</dbReference>
<keyword evidence="2" id="KW-1185">Reference proteome</keyword>
<organism evidence="1 2">
    <name type="scientific">Octadecabacter temperatus</name>
    <dbReference type="NCBI Taxonomy" id="1458307"/>
    <lineage>
        <taxon>Bacteria</taxon>
        <taxon>Pseudomonadati</taxon>
        <taxon>Pseudomonadota</taxon>
        <taxon>Alphaproteobacteria</taxon>
        <taxon>Rhodobacterales</taxon>
        <taxon>Roseobacteraceae</taxon>
        <taxon>Octadecabacter</taxon>
    </lineage>
</organism>
<protein>
    <submittedName>
        <fullName evidence="1">Uncharacterized protein</fullName>
    </submittedName>
</protein>
<proteinExistence type="predicted"/>
<dbReference type="OrthoDB" id="7652294at2"/>